<keyword evidence="3" id="KW-0804">Transcription</keyword>
<protein>
    <submittedName>
        <fullName evidence="5">AsnC family transcriptional regulator</fullName>
    </submittedName>
</protein>
<dbReference type="Gene3D" id="1.10.10.10">
    <property type="entry name" value="Winged helix-like DNA-binding domain superfamily/Winged helix DNA-binding domain"/>
    <property type="match status" value="2"/>
</dbReference>
<dbReference type="InterPro" id="IPR000485">
    <property type="entry name" value="AsnC-type_HTH_dom"/>
</dbReference>
<dbReference type="SUPFAM" id="SSF54909">
    <property type="entry name" value="Dimeric alpha+beta barrel"/>
    <property type="match status" value="1"/>
</dbReference>
<dbReference type="InterPro" id="IPR019885">
    <property type="entry name" value="Tscrpt_reg_HTH_AsnC-type_CS"/>
</dbReference>
<dbReference type="PANTHER" id="PTHR30154">
    <property type="entry name" value="LEUCINE-RESPONSIVE REGULATORY PROTEIN"/>
    <property type="match status" value="1"/>
</dbReference>
<dbReference type="InterPro" id="IPR011008">
    <property type="entry name" value="Dimeric_a/b-barrel"/>
</dbReference>
<dbReference type="SUPFAM" id="SSF46785">
    <property type="entry name" value="Winged helix' DNA-binding domain"/>
    <property type="match status" value="2"/>
</dbReference>
<evidence type="ECO:0000259" key="4">
    <source>
        <dbReference type="PROSITE" id="PS50956"/>
    </source>
</evidence>
<keyword evidence="1" id="KW-0805">Transcription regulation</keyword>
<dbReference type="CDD" id="cd00090">
    <property type="entry name" value="HTH_ARSR"/>
    <property type="match status" value="1"/>
</dbReference>
<dbReference type="InterPro" id="IPR019888">
    <property type="entry name" value="Tscrpt_reg_AsnC-like"/>
</dbReference>
<dbReference type="PANTHER" id="PTHR30154:SF34">
    <property type="entry name" value="TRANSCRIPTIONAL REGULATOR AZLB"/>
    <property type="match status" value="1"/>
</dbReference>
<name>A0A640T560_9ACTN</name>
<dbReference type="PROSITE" id="PS00519">
    <property type="entry name" value="HTH_ASNC_1"/>
    <property type="match status" value="1"/>
</dbReference>
<keyword evidence="2" id="KW-0238">DNA-binding</keyword>
<dbReference type="GO" id="GO:0043565">
    <property type="term" value="F:sequence-specific DNA binding"/>
    <property type="evidence" value="ECO:0007669"/>
    <property type="project" value="InterPro"/>
</dbReference>
<dbReference type="GO" id="GO:0043200">
    <property type="term" value="P:response to amino acid"/>
    <property type="evidence" value="ECO:0007669"/>
    <property type="project" value="TreeGrafter"/>
</dbReference>
<sequence>MKRDIAKAERGGVNSTGMLDKLDQRILNGLQINPRVGWRTLAEALGENDRTVARRGQRLLAAGIVQVTAIPEDALLGGRIPVHVCAQVPQGALEPLAEELSARQDVRTVLATTGRSRLWFEVVTPGDDGLHSMITQVIPDLLVSDDLRTHVALRTFSATSNWHAHRITDDEAAFLRTGAGIAPASGSESASAAQLDTLELRILNLLQHDGRVAVSAMAEELGTSVSAAGRRLSALLSEGRVRVRAETSPAYFGLGVEAQLHLTVPADQLESAGRYLARRAEVRYCAAVTDSYALLLDIAVPEVADIYEFITATSLDLGIVHFEVSLITKTYKRGGLRKDGTRTLEFA</sequence>
<evidence type="ECO:0000313" key="5">
    <source>
        <dbReference type="EMBL" id="GFE18344.1"/>
    </source>
</evidence>
<feature type="domain" description="HTH asnC-type" evidence="4">
    <location>
        <begin position="195"/>
        <end position="255"/>
    </location>
</feature>
<evidence type="ECO:0000256" key="1">
    <source>
        <dbReference type="ARBA" id="ARBA00023015"/>
    </source>
</evidence>
<evidence type="ECO:0000256" key="3">
    <source>
        <dbReference type="ARBA" id="ARBA00023163"/>
    </source>
</evidence>
<dbReference type="PRINTS" id="PR00033">
    <property type="entry name" value="HTHASNC"/>
</dbReference>
<dbReference type="PROSITE" id="PS50956">
    <property type="entry name" value="HTH_ASNC_2"/>
    <property type="match status" value="1"/>
</dbReference>
<dbReference type="Proteomes" id="UP000430079">
    <property type="component" value="Unassembled WGS sequence"/>
</dbReference>
<dbReference type="InterPro" id="IPR011991">
    <property type="entry name" value="ArsR-like_HTH"/>
</dbReference>
<dbReference type="InterPro" id="IPR036388">
    <property type="entry name" value="WH-like_DNA-bd_sf"/>
</dbReference>
<comment type="caution">
    <text evidence="5">The sequence shown here is derived from an EMBL/GenBank/DDBJ whole genome shotgun (WGS) entry which is preliminary data.</text>
</comment>
<dbReference type="AlphaFoldDB" id="A0A640T560"/>
<accession>A0A640T560</accession>
<dbReference type="Pfam" id="PF13404">
    <property type="entry name" value="HTH_AsnC-type"/>
    <property type="match status" value="2"/>
</dbReference>
<dbReference type="Gene3D" id="3.30.70.920">
    <property type="match status" value="1"/>
</dbReference>
<dbReference type="EMBL" id="BLIO01000001">
    <property type="protein sequence ID" value="GFE18344.1"/>
    <property type="molecule type" value="Genomic_DNA"/>
</dbReference>
<proteinExistence type="predicted"/>
<reference evidence="5 6" key="1">
    <citation type="submission" date="2019-12" db="EMBL/GenBank/DDBJ databases">
        <title>Whole genome shotgun sequence of Streptomyces hygroscopicus subsp. glebosus NBRC 13786.</title>
        <authorList>
            <person name="Ichikawa N."/>
            <person name="Kimura A."/>
            <person name="Kitahashi Y."/>
            <person name="Komaki H."/>
            <person name="Tamura T."/>
        </authorList>
    </citation>
    <scope>NUCLEOTIDE SEQUENCE [LARGE SCALE GENOMIC DNA]</scope>
    <source>
        <strain evidence="5 6">NBRC 13786</strain>
    </source>
</reference>
<gene>
    <name evidence="5" type="primary">asnC_3</name>
    <name evidence="5" type="ORF">Sgleb_63910</name>
</gene>
<dbReference type="SMART" id="SM00344">
    <property type="entry name" value="HTH_ASNC"/>
    <property type="match status" value="2"/>
</dbReference>
<keyword evidence="6" id="KW-1185">Reference proteome</keyword>
<dbReference type="GO" id="GO:0005829">
    <property type="term" value="C:cytosol"/>
    <property type="evidence" value="ECO:0007669"/>
    <property type="project" value="TreeGrafter"/>
</dbReference>
<evidence type="ECO:0000256" key="2">
    <source>
        <dbReference type="ARBA" id="ARBA00023125"/>
    </source>
</evidence>
<evidence type="ECO:0000313" key="6">
    <source>
        <dbReference type="Proteomes" id="UP000430079"/>
    </source>
</evidence>
<dbReference type="InterPro" id="IPR036390">
    <property type="entry name" value="WH_DNA-bd_sf"/>
</dbReference>
<organism evidence="5 6">
    <name type="scientific">Streptomyces glebosus</name>
    <dbReference type="NCBI Taxonomy" id="249580"/>
    <lineage>
        <taxon>Bacteria</taxon>
        <taxon>Bacillati</taxon>
        <taxon>Actinomycetota</taxon>
        <taxon>Actinomycetes</taxon>
        <taxon>Kitasatosporales</taxon>
        <taxon>Streptomycetaceae</taxon>
        <taxon>Streptomyces</taxon>
    </lineage>
</organism>